<evidence type="ECO:0000313" key="1">
    <source>
        <dbReference type="EMBL" id="KAI9462022.1"/>
    </source>
</evidence>
<name>A0ACC0U3Q6_9AGAM</name>
<proteinExistence type="predicted"/>
<comment type="caution">
    <text evidence="1">The sequence shown here is derived from an EMBL/GenBank/DDBJ whole genome shotgun (WGS) entry which is preliminary data.</text>
</comment>
<keyword evidence="2" id="KW-1185">Reference proteome</keyword>
<accession>A0ACC0U3Q6</accession>
<dbReference type="EMBL" id="JAGFNK010000171">
    <property type="protein sequence ID" value="KAI9462022.1"/>
    <property type="molecule type" value="Genomic_DNA"/>
</dbReference>
<dbReference type="Proteomes" id="UP001207468">
    <property type="component" value="Unassembled WGS sequence"/>
</dbReference>
<evidence type="ECO:0000313" key="2">
    <source>
        <dbReference type="Proteomes" id="UP001207468"/>
    </source>
</evidence>
<protein>
    <submittedName>
        <fullName evidence="1">Uncharacterized protein</fullName>
    </submittedName>
</protein>
<gene>
    <name evidence="1" type="ORF">F5148DRAFT_1214215</name>
</gene>
<organism evidence="1 2">
    <name type="scientific">Russula earlei</name>
    <dbReference type="NCBI Taxonomy" id="71964"/>
    <lineage>
        <taxon>Eukaryota</taxon>
        <taxon>Fungi</taxon>
        <taxon>Dikarya</taxon>
        <taxon>Basidiomycota</taxon>
        <taxon>Agaricomycotina</taxon>
        <taxon>Agaricomycetes</taxon>
        <taxon>Russulales</taxon>
        <taxon>Russulaceae</taxon>
        <taxon>Russula</taxon>
    </lineage>
</organism>
<reference evidence="1" key="1">
    <citation type="submission" date="2021-03" db="EMBL/GenBank/DDBJ databases">
        <title>Evolutionary priming and transition to the ectomycorrhizal habit in an iconic lineage of mushroom-forming fungi: is preadaptation a requirement?</title>
        <authorList>
            <consortium name="DOE Joint Genome Institute"/>
            <person name="Looney B.P."/>
            <person name="Miyauchi S."/>
            <person name="Morin E."/>
            <person name="Drula E."/>
            <person name="Courty P.E."/>
            <person name="Chicoki N."/>
            <person name="Fauchery L."/>
            <person name="Kohler A."/>
            <person name="Kuo A."/>
            <person name="LaButti K."/>
            <person name="Pangilinan J."/>
            <person name="Lipzen A."/>
            <person name="Riley R."/>
            <person name="Andreopoulos W."/>
            <person name="He G."/>
            <person name="Johnson J."/>
            <person name="Barry K.W."/>
            <person name="Grigoriev I.V."/>
            <person name="Nagy L."/>
            <person name="Hibbett D."/>
            <person name="Henrissat B."/>
            <person name="Matheny P.B."/>
            <person name="Labbe J."/>
            <person name="Martin A.F."/>
        </authorList>
    </citation>
    <scope>NUCLEOTIDE SEQUENCE</scope>
    <source>
        <strain evidence="1">BPL698</strain>
    </source>
</reference>
<sequence length="83" mass="9383">MAVHPGMLANSWRRRLCLLLQGGGVFGFRYFVAFFCKFCVNIFGWARRRGGGWQKRKHDGVGRWVATEGQSIVEQAWSAGMSS</sequence>